<evidence type="ECO:0000256" key="6">
    <source>
        <dbReference type="SAM" id="MobiDB-lite"/>
    </source>
</evidence>
<dbReference type="Proteomes" id="UP001487740">
    <property type="component" value="Unassembled WGS sequence"/>
</dbReference>
<comment type="caution">
    <text evidence="9">The sequence shown here is derived from an EMBL/GenBank/DDBJ whole genome shotgun (WGS) entry which is preliminary data.</text>
</comment>
<feature type="transmembrane region" description="Helical" evidence="7">
    <location>
        <begin position="253"/>
        <end position="276"/>
    </location>
</feature>
<feature type="region of interest" description="Disordered" evidence="6">
    <location>
        <begin position="1"/>
        <end position="25"/>
    </location>
</feature>
<evidence type="ECO:0000256" key="3">
    <source>
        <dbReference type="ARBA" id="ARBA00022989"/>
    </source>
</evidence>
<name>A0AAW0TAS1_SCYPA</name>
<evidence type="ECO:0000313" key="10">
    <source>
        <dbReference type="Proteomes" id="UP001487740"/>
    </source>
</evidence>
<evidence type="ECO:0000313" key="9">
    <source>
        <dbReference type="EMBL" id="KAK8383467.1"/>
    </source>
</evidence>
<feature type="transmembrane region" description="Helical" evidence="7">
    <location>
        <begin position="333"/>
        <end position="354"/>
    </location>
</feature>
<comment type="similarity">
    <text evidence="5">Belongs to the TMEM41 family.</text>
</comment>
<dbReference type="PANTHER" id="PTHR43220:SF18">
    <property type="entry name" value="TRANSMEMBRANE PROTEIN 41B"/>
    <property type="match status" value="1"/>
</dbReference>
<feature type="transmembrane region" description="Helical" evidence="7">
    <location>
        <begin position="219"/>
        <end position="241"/>
    </location>
</feature>
<dbReference type="AlphaFoldDB" id="A0AAW0TAS1"/>
<feature type="transmembrane region" description="Helical" evidence="7">
    <location>
        <begin position="159"/>
        <end position="178"/>
    </location>
</feature>
<evidence type="ECO:0000256" key="4">
    <source>
        <dbReference type="ARBA" id="ARBA00023136"/>
    </source>
</evidence>
<evidence type="ECO:0000256" key="2">
    <source>
        <dbReference type="ARBA" id="ARBA00022692"/>
    </source>
</evidence>
<feature type="domain" description="VTT" evidence="8">
    <location>
        <begin position="235"/>
        <end position="355"/>
    </location>
</feature>
<dbReference type="GO" id="GO:0005789">
    <property type="term" value="C:endoplasmic reticulum membrane"/>
    <property type="evidence" value="ECO:0007669"/>
    <property type="project" value="TreeGrafter"/>
</dbReference>
<keyword evidence="2 7" id="KW-0812">Transmembrane</keyword>
<proteinExistence type="inferred from homology"/>
<feature type="transmembrane region" description="Helical" evidence="7">
    <location>
        <begin position="303"/>
        <end position="321"/>
    </location>
</feature>
<keyword evidence="3 7" id="KW-1133">Transmembrane helix</keyword>
<reference evidence="9 10" key="1">
    <citation type="submission" date="2023-03" db="EMBL/GenBank/DDBJ databases">
        <title>High-quality genome of Scylla paramamosain provides insights in environmental adaptation.</title>
        <authorList>
            <person name="Zhang L."/>
        </authorList>
    </citation>
    <scope>NUCLEOTIDE SEQUENCE [LARGE SCALE GENOMIC DNA]</scope>
    <source>
        <strain evidence="9">LZ_2023a</strain>
        <tissue evidence="9">Muscle</tissue>
    </source>
</reference>
<comment type="subcellular location">
    <subcellularLocation>
        <location evidence="1">Membrane</location>
        <topology evidence="1">Multi-pass membrane protein</topology>
    </subcellularLocation>
</comment>
<dbReference type="InterPro" id="IPR045014">
    <property type="entry name" value="TM41A/B"/>
</dbReference>
<dbReference type="PANTHER" id="PTHR43220">
    <property type="match status" value="1"/>
</dbReference>
<feature type="compositionally biased region" description="Low complexity" evidence="6">
    <location>
        <begin position="123"/>
        <end position="132"/>
    </location>
</feature>
<evidence type="ECO:0000256" key="5">
    <source>
        <dbReference type="ARBA" id="ARBA00025797"/>
    </source>
</evidence>
<feature type="transmembrane region" description="Helical" evidence="7">
    <location>
        <begin position="366"/>
        <end position="388"/>
    </location>
</feature>
<keyword evidence="4 7" id="KW-0472">Membrane</keyword>
<feature type="region of interest" description="Disordered" evidence="6">
    <location>
        <begin position="111"/>
        <end position="148"/>
    </location>
</feature>
<accession>A0AAW0TAS1</accession>
<sequence>MLQTLFTRQTRGDQQKLSNLRPSQRGRGLQEWAFSPVERVACMLPVSQDGRECFVDERDFEVELTATSPTESVLSPSFSSHTEVVDCGTDEENEGLRSLADSIGSCSVDIPPSPDATKDAGDKNANAGAAGAEMTQAKAETAGGGNDSGGVGAMDTRRALLCLVAIFLVSLSALTFVYKNFPHLEEDEYQHMKLPRDIEDAKSLGRVLSHYKERYFSEVLAGVFVTYIFLQTFAVPGSIFLSILSGFLFRWELALLLICFCSATGASFCYLLSYLAGRPIVLKYLPERTKSWQEKVDKQRDNLLFYIIFLRITPFLPNWFINITSPIINVPLWPFWLGTFIGVAPPSILAVQAGTTLYQLTSSSDAFSLTSVVLLALAAILSLVPIILKNRLREKFD</sequence>
<protein>
    <recommendedName>
        <fullName evidence="8">VTT domain-containing protein</fullName>
    </recommendedName>
</protein>
<dbReference type="InterPro" id="IPR032816">
    <property type="entry name" value="VTT_dom"/>
</dbReference>
<evidence type="ECO:0000256" key="7">
    <source>
        <dbReference type="SAM" id="Phobius"/>
    </source>
</evidence>
<evidence type="ECO:0000259" key="8">
    <source>
        <dbReference type="Pfam" id="PF09335"/>
    </source>
</evidence>
<dbReference type="Pfam" id="PF09335">
    <property type="entry name" value="VTT_dom"/>
    <property type="match status" value="1"/>
</dbReference>
<keyword evidence="10" id="KW-1185">Reference proteome</keyword>
<evidence type="ECO:0000256" key="1">
    <source>
        <dbReference type="ARBA" id="ARBA00004141"/>
    </source>
</evidence>
<dbReference type="EMBL" id="JARAKH010000036">
    <property type="protein sequence ID" value="KAK8383467.1"/>
    <property type="molecule type" value="Genomic_DNA"/>
</dbReference>
<organism evidence="9 10">
    <name type="scientific">Scylla paramamosain</name>
    <name type="common">Mud crab</name>
    <dbReference type="NCBI Taxonomy" id="85552"/>
    <lineage>
        <taxon>Eukaryota</taxon>
        <taxon>Metazoa</taxon>
        <taxon>Ecdysozoa</taxon>
        <taxon>Arthropoda</taxon>
        <taxon>Crustacea</taxon>
        <taxon>Multicrustacea</taxon>
        <taxon>Malacostraca</taxon>
        <taxon>Eumalacostraca</taxon>
        <taxon>Eucarida</taxon>
        <taxon>Decapoda</taxon>
        <taxon>Pleocyemata</taxon>
        <taxon>Brachyura</taxon>
        <taxon>Eubrachyura</taxon>
        <taxon>Portunoidea</taxon>
        <taxon>Portunidae</taxon>
        <taxon>Portuninae</taxon>
        <taxon>Scylla</taxon>
    </lineage>
</organism>
<dbReference type="GO" id="GO:0000045">
    <property type="term" value="P:autophagosome assembly"/>
    <property type="evidence" value="ECO:0007669"/>
    <property type="project" value="TreeGrafter"/>
</dbReference>
<gene>
    <name evidence="9" type="ORF">O3P69_015739</name>
</gene>